<dbReference type="PANTHER" id="PTHR48083">
    <property type="entry name" value="MEDIUM-CHAIN SPECIFIC ACYL-COA DEHYDROGENASE, MITOCHONDRIAL-RELATED"/>
    <property type="match status" value="1"/>
</dbReference>
<dbReference type="PROSITE" id="PS00072">
    <property type="entry name" value="ACYL_COA_DH_1"/>
    <property type="match status" value="1"/>
</dbReference>
<dbReference type="Gene3D" id="2.40.110.10">
    <property type="entry name" value="Butyryl-CoA Dehydrogenase, subunit A, domain 2"/>
    <property type="match status" value="1"/>
</dbReference>
<dbReference type="Pfam" id="PF02771">
    <property type="entry name" value="Acyl-CoA_dh_N"/>
    <property type="match status" value="1"/>
</dbReference>
<dbReference type="GO" id="GO:0033539">
    <property type="term" value="P:fatty acid beta-oxidation using acyl-CoA dehydrogenase"/>
    <property type="evidence" value="ECO:0007669"/>
    <property type="project" value="TreeGrafter"/>
</dbReference>
<keyword evidence="3 6" id="KW-0285">Flavoprotein</keyword>
<evidence type="ECO:0000256" key="4">
    <source>
        <dbReference type="ARBA" id="ARBA00022827"/>
    </source>
</evidence>
<dbReference type="InterPro" id="IPR006091">
    <property type="entry name" value="Acyl-CoA_Oxase/DH_mid-dom"/>
</dbReference>
<gene>
    <name evidence="10" type="ORF">SAMN04490220_8489</name>
</gene>
<evidence type="ECO:0000259" key="8">
    <source>
        <dbReference type="Pfam" id="PF02770"/>
    </source>
</evidence>
<feature type="domain" description="Acyl-CoA dehydrogenase/oxidase C-terminal" evidence="7">
    <location>
        <begin position="228"/>
        <end position="376"/>
    </location>
</feature>
<dbReference type="CDD" id="cd00567">
    <property type="entry name" value="ACAD"/>
    <property type="match status" value="1"/>
</dbReference>
<dbReference type="InterPro" id="IPR050741">
    <property type="entry name" value="Acyl-CoA_dehydrogenase"/>
</dbReference>
<keyword evidence="4 6" id="KW-0274">FAD</keyword>
<evidence type="ECO:0000256" key="2">
    <source>
        <dbReference type="ARBA" id="ARBA00009347"/>
    </source>
</evidence>
<feature type="domain" description="Acyl-CoA dehydrogenase/oxidase N-terminal" evidence="9">
    <location>
        <begin position="12"/>
        <end position="120"/>
    </location>
</feature>
<dbReference type="InterPro" id="IPR009100">
    <property type="entry name" value="AcylCoA_DH/oxidase_NM_dom_sf"/>
</dbReference>
<dbReference type="SUPFAM" id="SSF56645">
    <property type="entry name" value="Acyl-CoA dehydrogenase NM domain-like"/>
    <property type="match status" value="1"/>
</dbReference>
<evidence type="ECO:0000313" key="11">
    <source>
        <dbReference type="Proteomes" id="UP000183407"/>
    </source>
</evidence>
<comment type="similarity">
    <text evidence="2 6">Belongs to the acyl-CoA dehydrogenase family.</text>
</comment>
<dbReference type="Gene3D" id="1.20.140.10">
    <property type="entry name" value="Butyryl-CoA Dehydrogenase, subunit A, domain 3"/>
    <property type="match status" value="1"/>
</dbReference>
<keyword evidence="5 6" id="KW-0560">Oxidoreductase</keyword>
<dbReference type="InterPro" id="IPR009075">
    <property type="entry name" value="AcylCo_DH/oxidase_C"/>
</dbReference>
<protein>
    <submittedName>
        <fullName evidence="10">Acyl-CoA dehydrogenase</fullName>
    </submittedName>
</protein>
<dbReference type="Proteomes" id="UP000183407">
    <property type="component" value="Unassembled WGS sequence"/>
</dbReference>
<reference evidence="11" key="1">
    <citation type="submission" date="2016-10" db="EMBL/GenBank/DDBJ databases">
        <authorList>
            <person name="Varghese N."/>
        </authorList>
    </citation>
    <scope>NUCLEOTIDE SEQUENCE [LARGE SCALE GENOMIC DNA]</scope>
    <source>
        <strain evidence="11">DSM 44719</strain>
    </source>
</reference>
<organism evidence="10 11">
    <name type="scientific">Rhodococcus jostii</name>
    <dbReference type="NCBI Taxonomy" id="132919"/>
    <lineage>
        <taxon>Bacteria</taxon>
        <taxon>Bacillati</taxon>
        <taxon>Actinomycetota</taxon>
        <taxon>Actinomycetes</taxon>
        <taxon>Mycobacteriales</taxon>
        <taxon>Nocardiaceae</taxon>
        <taxon>Rhodococcus</taxon>
    </lineage>
</organism>
<evidence type="ECO:0000256" key="6">
    <source>
        <dbReference type="RuleBase" id="RU362125"/>
    </source>
</evidence>
<dbReference type="RefSeq" id="WP_073366687.1">
    <property type="nucleotide sequence ID" value="NZ_FNTL01000005.1"/>
</dbReference>
<dbReference type="InterPro" id="IPR046373">
    <property type="entry name" value="Acyl-CoA_Oxase/DH_mid-dom_sf"/>
</dbReference>
<dbReference type="SUPFAM" id="SSF47203">
    <property type="entry name" value="Acyl-CoA dehydrogenase C-terminal domain-like"/>
    <property type="match status" value="1"/>
</dbReference>
<evidence type="ECO:0000313" key="10">
    <source>
        <dbReference type="EMBL" id="SEE81675.1"/>
    </source>
</evidence>
<dbReference type="InterPro" id="IPR006089">
    <property type="entry name" value="Acyl-CoA_DH_CS"/>
</dbReference>
<dbReference type="FunFam" id="1.20.140.10:FF:000001">
    <property type="entry name" value="Acyl-CoA dehydrogenase"/>
    <property type="match status" value="1"/>
</dbReference>
<dbReference type="Pfam" id="PF00441">
    <property type="entry name" value="Acyl-CoA_dh_1"/>
    <property type="match status" value="1"/>
</dbReference>
<evidence type="ECO:0000259" key="9">
    <source>
        <dbReference type="Pfam" id="PF02771"/>
    </source>
</evidence>
<dbReference type="PROSITE" id="PS00073">
    <property type="entry name" value="ACYL_COA_DH_2"/>
    <property type="match status" value="1"/>
</dbReference>
<accession>A0A1H5LX41</accession>
<evidence type="ECO:0000256" key="5">
    <source>
        <dbReference type="ARBA" id="ARBA00023002"/>
    </source>
</evidence>
<dbReference type="AlphaFoldDB" id="A0A1H5LX41"/>
<dbReference type="InterPro" id="IPR037069">
    <property type="entry name" value="AcylCoA_DH/ox_N_sf"/>
</dbReference>
<sequence>MIDPHIRTLDFEAYRQVIRNFTDNELIPRENEMVAAGEVPADLVKRMAEVGLFAITLPTSVGGLGWTIEQQVLLTFEFTRSSAVYRSRFSTSIGLASQILLEYGTDAQREKYLPAMAAGDCVMAFALTEVQAGSDASAVLTTAMRVGDEYVIDGEKRYITNAAWADVLLVFARTEDGEISSFLVDRDTPGVETRLPELMNGHAEGPVAEISLRGVRVSSDRLIGGVTGKGMKHAMRGINQARTHVAATAVGQATRMLTEAMQYAEKREQFGQPLAEFGAVQSMLGRSYAELEAGRAMILDCAREFDLGAPPRHRISAAKLYCTEMASEVGDRAVQVLGGVGIVGDHAVPRMWRDVRALRIYEGASQIHERNLARALPSILA</sequence>
<dbReference type="PIRSF" id="PIRSF016578">
    <property type="entry name" value="HsaA"/>
    <property type="match status" value="1"/>
</dbReference>
<dbReference type="PANTHER" id="PTHR48083:SF31">
    <property type="entry name" value="ACYL-COA DEHYDROGENASE FADE10-RELATED"/>
    <property type="match status" value="1"/>
</dbReference>
<dbReference type="GO" id="GO:0050660">
    <property type="term" value="F:flavin adenine dinucleotide binding"/>
    <property type="evidence" value="ECO:0007669"/>
    <property type="project" value="InterPro"/>
</dbReference>
<dbReference type="Pfam" id="PF02770">
    <property type="entry name" value="Acyl-CoA_dh_M"/>
    <property type="match status" value="1"/>
</dbReference>
<dbReference type="OrthoDB" id="8876745at2"/>
<dbReference type="GO" id="GO:0005737">
    <property type="term" value="C:cytoplasm"/>
    <property type="evidence" value="ECO:0007669"/>
    <property type="project" value="TreeGrafter"/>
</dbReference>
<evidence type="ECO:0000256" key="1">
    <source>
        <dbReference type="ARBA" id="ARBA00001974"/>
    </source>
</evidence>
<feature type="domain" description="Acyl-CoA oxidase/dehydrogenase middle" evidence="8">
    <location>
        <begin position="124"/>
        <end position="213"/>
    </location>
</feature>
<name>A0A1H5LX41_RHOJO</name>
<dbReference type="EMBL" id="FNTL01000005">
    <property type="protein sequence ID" value="SEE81675.1"/>
    <property type="molecule type" value="Genomic_DNA"/>
</dbReference>
<dbReference type="Gene3D" id="1.10.540.10">
    <property type="entry name" value="Acyl-CoA dehydrogenase/oxidase, N-terminal domain"/>
    <property type="match status" value="1"/>
</dbReference>
<proteinExistence type="inferred from homology"/>
<dbReference type="InterPro" id="IPR036250">
    <property type="entry name" value="AcylCo_DH-like_C"/>
</dbReference>
<dbReference type="GO" id="GO:0003995">
    <property type="term" value="F:acyl-CoA dehydrogenase activity"/>
    <property type="evidence" value="ECO:0007669"/>
    <property type="project" value="InterPro"/>
</dbReference>
<dbReference type="InterPro" id="IPR013786">
    <property type="entry name" value="AcylCoA_DH/ox_N"/>
</dbReference>
<evidence type="ECO:0000256" key="3">
    <source>
        <dbReference type="ARBA" id="ARBA00022630"/>
    </source>
</evidence>
<comment type="cofactor">
    <cofactor evidence="1 6">
        <name>FAD</name>
        <dbReference type="ChEBI" id="CHEBI:57692"/>
    </cofactor>
</comment>
<evidence type="ECO:0000259" key="7">
    <source>
        <dbReference type="Pfam" id="PF00441"/>
    </source>
</evidence>